<feature type="domain" description="4-oxalocrotonate tautomerase-like" evidence="5">
    <location>
        <begin position="2"/>
        <end position="58"/>
    </location>
</feature>
<evidence type="ECO:0000256" key="1">
    <source>
        <dbReference type="ARBA" id="ARBA00006723"/>
    </source>
</evidence>
<dbReference type="Gene3D" id="3.30.429.10">
    <property type="entry name" value="Macrophage Migration Inhibitory Factor"/>
    <property type="match status" value="1"/>
</dbReference>
<gene>
    <name evidence="6" type="ORF">FUAX_32750</name>
</gene>
<dbReference type="Pfam" id="PF01361">
    <property type="entry name" value="Tautomerase"/>
    <property type="match status" value="1"/>
</dbReference>
<evidence type="ECO:0000256" key="4">
    <source>
        <dbReference type="RuleBase" id="RU362032"/>
    </source>
</evidence>
<comment type="similarity">
    <text evidence="1 4">Belongs to the 4-oxalocrotonate tautomerase family.</text>
</comment>
<name>A0AAU9CKW8_9BACT</name>
<feature type="active site" description="Proton acceptor; via imino nitrogen" evidence="3">
    <location>
        <position position="2"/>
    </location>
</feature>
<dbReference type="InterPro" id="IPR014347">
    <property type="entry name" value="Tautomerase/MIF_sf"/>
</dbReference>
<dbReference type="Proteomes" id="UP001348817">
    <property type="component" value="Chromosome"/>
</dbReference>
<evidence type="ECO:0000313" key="7">
    <source>
        <dbReference type="Proteomes" id="UP001348817"/>
    </source>
</evidence>
<proteinExistence type="inferred from homology"/>
<dbReference type="NCBIfam" id="TIGR00013">
    <property type="entry name" value="taut"/>
    <property type="match status" value="1"/>
</dbReference>
<dbReference type="InterPro" id="IPR004370">
    <property type="entry name" value="4-OT-like_dom"/>
</dbReference>
<evidence type="ECO:0000256" key="3">
    <source>
        <dbReference type="PIRSR" id="PIRSR618191-1"/>
    </source>
</evidence>
<accession>A0AAU9CKW8</accession>
<dbReference type="KEGG" id="fax:FUAX_32750"/>
<protein>
    <recommendedName>
        <fullName evidence="4">Tautomerase</fullName>
        <ecNumber evidence="4">5.3.2.-</ecNumber>
    </recommendedName>
</protein>
<keyword evidence="7" id="KW-1185">Reference proteome</keyword>
<keyword evidence="2 4" id="KW-0413">Isomerase</keyword>
<dbReference type="EC" id="5.3.2.-" evidence="4"/>
<evidence type="ECO:0000259" key="5">
    <source>
        <dbReference type="Pfam" id="PF01361"/>
    </source>
</evidence>
<evidence type="ECO:0000313" key="6">
    <source>
        <dbReference type="EMBL" id="BDD10843.1"/>
    </source>
</evidence>
<dbReference type="PANTHER" id="PTHR35530:SF1">
    <property type="entry name" value="2-HYDROXYMUCONATE TAUTOMERASE"/>
    <property type="match status" value="1"/>
</dbReference>
<dbReference type="SUPFAM" id="SSF55331">
    <property type="entry name" value="Tautomerase/MIF"/>
    <property type="match status" value="1"/>
</dbReference>
<dbReference type="AlphaFoldDB" id="A0AAU9CKW8"/>
<dbReference type="PANTHER" id="PTHR35530">
    <property type="entry name" value="TAUTOMERASE-RELATED"/>
    <property type="match status" value="1"/>
</dbReference>
<dbReference type="RefSeq" id="WP_338392373.1">
    <property type="nucleotide sequence ID" value="NZ_AP025314.1"/>
</dbReference>
<reference evidence="6 7" key="1">
    <citation type="submission" date="2021-12" db="EMBL/GenBank/DDBJ databases">
        <title>Genome sequencing of bacteria with rrn-lacking chromosome and rrn-plasmid.</title>
        <authorList>
            <person name="Anda M."/>
            <person name="Iwasaki W."/>
        </authorList>
    </citation>
    <scope>NUCLEOTIDE SEQUENCE [LARGE SCALE GENOMIC DNA]</scope>
    <source>
        <strain evidence="6 7">DSM 100852</strain>
    </source>
</reference>
<dbReference type="GO" id="GO:0016853">
    <property type="term" value="F:isomerase activity"/>
    <property type="evidence" value="ECO:0007669"/>
    <property type="project" value="UniProtKB-UniRule"/>
</dbReference>
<dbReference type="EMBL" id="AP025314">
    <property type="protein sequence ID" value="BDD10843.1"/>
    <property type="molecule type" value="Genomic_DNA"/>
</dbReference>
<organism evidence="6 7">
    <name type="scientific">Fulvitalea axinellae</name>
    <dbReference type="NCBI Taxonomy" id="1182444"/>
    <lineage>
        <taxon>Bacteria</taxon>
        <taxon>Pseudomonadati</taxon>
        <taxon>Bacteroidota</taxon>
        <taxon>Cytophagia</taxon>
        <taxon>Cytophagales</taxon>
        <taxon>Persicobacteraceae</taxon>
        <taxon>Fulvitalea</taxon>
    </lineage>
</organism>
<sequence>MPFINIKVTDTNITLEQKQRLIAGATQLLVDVLDKDPKYTHVLIDEVPLDNWGVNGALPRSEGKTPGPSAS</sequence>
<dbReference type="InterPro" id="IPR018191">
    <property type="entry name" value="4-OT"/>
</dbReference>
<evidence type="ECO:0000256" key="2">
    <source>
        <dbReference type="ARBA" id="ARBA00023235"/>
    </source>
</evidence>